<proteinExistence type="predicted"/>
<dbReference type="EMBL" id="JBFDAA010000013">
    <property type="protein sequence ID" value="KAL1122692.1"/>
    <property type="molecule type" value="Genomic_DNA"/>
</dbReference>
<dbReference type="Proteomes" id="UP001558652">
    <property type="component" value="Unassembled WGS sequence"/>
</dbReference>
<sequence>MNPLVVLLLSLLGLGLCAPNHLKTVVVETNKDVGAGAAVGGLGASASWGGFSASAGLGGLAGAGADAGVGAGARADAGVLGGASAGTSGVATGGVAAGGAVGVSKTVVVGGAGVGGGHKTVVAADTGAGAGFNAGAGVSAGAGVGSQQEGTVIVTKSVHHPRHAVAGGEVAASAVVVGQKGPANFDSAFNAVALSTELKKYSEIKLAVRHPRITLEAFLCILKPSDLSIENTAV</sequence>
<feature type="chain" id="PRO_5044885643" evidence="1">
    <location>
        <begin position="18"/>
        <end position="234"/>
    </location>
</feature>
<name>A0ABD0YJU9_9HEMI</name>
<evidence type="ECO:0000313" key="2">
    <source>
        <dbReference type="EMBL" id="KAL1122692.1"/>
    </source>
</evidence>
<reference evidence="2 3" key="1">
    <citation type="submission" date="2024-07" db="EMBL/GenBank/DDBJ databases">
        <title>Chromosome-level genome assembly of the water stick insect Ranatra chinensis (Heteroptera: Nepidae).</title>
        <authorList>
            <person name="Liu X."/>
        </authorList>
    </citation>
    <scope>NUCLEOTIDE SEQUENCE [LARGE SCALE GENOMIC DNA]</scope>
    <source>
        <strain evidence="2">Cailab_2021Rc</strain>
        <tissue evidence="2">Muscle</tissue>
    </source>
</reference>
<gene>
    <name evidence="2" type="ORF">AAG570_003019</name>
</gene>
<accession>A0ABD0YJU9</accession>
<evidence type="ECO:0000313" key="3">
    <source>
        <dbReference type="Proteomes" id="UP001558652"/>
    </source>
</evidence>
<keyword evidence="1" id="KW-0732">Signal</keyword>
<feature type="signal peptide" evidence="1">
    <location>
        <begin position="1"/>
        <end position="17"/>
    </location>
</feature>
<protein>
    <submittedName>
        <fullName evidence="2">Uncharacterized protein</fullName>
    </submittedName>
</protein>
<keyword evidence="3" id="KW-1185">Reference proteome</keyword>
<dbReference type="AlphaFoldDB" id="A0ABD0YJU9"/>
<evidence type="ECO:0000256" key="1">
    <source>
        <dbReference type="SAM" id="SignalP"/>
    </source>
</evidence>
<organism evidence="2 3">
    <name type="scientific">Ranatra chinensis</name>
    <dbReference type="NCBI Taxonomy" id="642074"/>
    <lineage>
        <taxon>Eukaryota</taxon>
        <taxon>Metazoa</taxon>
        <taxon>Ecdysozoa</taxon>
        <taxon>Arthropoda</taxon>
        <taxon>Hexapoda</taxon>
        <taxon>Insecta</taxon>
        <taxon>Pterygota</taxon>
        <taxon>Neoptera</taxon>
        <taxon>Paraneoptera</taxon>
        <taxon>Hemiptera</taxon>
        <taxon>Heteroptera</taxon>
        <taxon>Panheteroptera</taxon>
        <taxon>Nepomorpha</taxon>
        <taxon>Nepidae</taxon>
        <taxon>Ranatrinae</taxon>
        <taxon>Ranatra</taxon>
    </lineage>
</organism>
<comment type="caution">
    <text evidence="2">The sequence shown here is derived from an EMBL/GenBank/DDBJ whole genome shotgun (WGS) entry which is preliminary data.</text>
</comment>